<sequence>MTITHAAVPTLTAEPAMPNRTLTVIRMQLINRMTFIWMPAAILWSSFAVSMAVYGIVIGAAGDGAAPIYGGGSQAPLWYFAAVGVQAMTLTFPFSQAMSVSRREFYAGTLLTAGMSALGLSVIYLIGGLIEKATDGWGFEGYFFYLPWIWEQGPVVAMMLFLVTSMLAFILGFWAATIYKRFGFPAVIVALIGLLVLAILVSGAITMADGWPSVGRWLSDVRPLTVTGIAAAACVLFGGVSYLTLRRATPS</sequence>
<feature type="transmembrane region" description="Helical" evidence="1">
    <location>
        <begin position="77"/>
        <end position="94"/>
    </location>
</feature>
<evidence type="ECO:0000313" key="3">
    <source>
        <dbReference type="Proteomes" id="UP000006023"/>
    </source>
</evidence>
<name>G7GLX3_9ACTN</name>
<feature type="transmembrane region" description="Helical" evidence="1">
    <location>
        <begin position="182"/>
        <end position="205"/>
    </location>
</feature>
<evidence type="ECO:0000256" key="1">
    <source>
        <dbReference type="SAM" id="Phobius"/>
    </source>
</evidence>
<protein>
    <submittedName>
        <fullName evidence="2">Uncharacterized protein</fullName>
    </submittedName>
</protein>
<accession>G7GLX3</accession>
<dbReference type="STRING" id="1075090.GOAMR_20_01460"/>
<feature type="transmembrane region" description="Helical" evidence="1">
    <location>
        <begin position="106"/>
        <end position="130"/>
    </location>
</feature>
<keyword evidence="1" id="KW-0812">Transmembrane</keyword>
<dbReference type="eggNOG" id="ENOG5032S7F">
    <property type="taxonomic scope" value="Bacteria"/>
</dbReference>
<keyword evidence="3" id="KW-1185">Reference proteome</keyword>
<comment type="caution">
    <text evidence="2">The sequence shown here is derived from an EMBL/GenBank/DDBJ whole genome shotgun (WGS) entry which is preliminary data.</text>
</comment>
<reference evidence="2 3" key="1">
    <citation type="submission" date="2011-11" db="EMBL/GenBank/DDBJ databases">
        <title>Whole genome shotgun sequence of Gordonia amarae NBRC 15530.</title>
        <authorList>
            <person name="Takarada H."/>
            <person name="Hosoyama A."/>
            <person name="Tsuchikane K."/>
            <person name="Katsumata H."/>
            <person name="Yamazaki S."/>
            <person name="Fujita N."/>
        </authorList>
    </citation>
    <scope>NUCLEOTIDE SEQUENCE [LARGE SCALE GENOMIC DNA]</scope>
    <source>
        <strain evidence="2 3">NBRC 15530</strain>
    </source>
</reference>
<dbReference type="Proteomes" id="UP000006023">
    <property type="component" value="Unassembled WGS sequence"/>
</dbReference>
<dbReference type="AlphaFoldDB" id="G7GLX3"/>
<organism evidence="2 3">
    <name type="scientific">Gordonia amarae NBRC 15530</name>
    <dbReference type="NCBI Taxonomy" id="1075090"/>
    <lineage>
        <taxon>Bacteria</taxon>
        <taxon>Bacillati</taxon>
        <taxon>Actinomycetota</taxon>
        <taxon>Actinomycetes</taxon>
        <taxon>Mycobacteriales</taxon>
        <taxon>Gordoniaceae</taxon>
        <taxon>Gordonia</taxon>
    </lineage>
</organism>
<keyword evidence="1" id="KW-1133">Transmembrane helix</keyword>
<feature type="transmembrane region" description="Helical" evidence="1">
    <location>
        <begin position="225"/>
        <end position="245"/>
    </location>
</feature>
<feature type="transmembrane region" description="Helical" evidence="1">
    <location>
        <begin position="35"/>
        <end position="57"/>
    </location>
</feature>
<feature type="transmembrane region" description="Helical" evidence="1">
    <location>
        <begin position="155"/>
        <end position="175"/>
    </location>
</feature>
<keyword evidence="1" id="KW-0472">Membrane</keyword>
<dbReference type="RefSeq" id="WP_005183996.1">
    <property type="nucleotide sequence ID" value="NZ_BAED01000020.1"/>
</dbReference>
<proteinExistence type="predicted"/>
<gene>
    <name evidence="2" type="ORF">GOAMR_20_01460</name>
</gene>
<dbReference type="EMBL" id="BAED01000020">
    <property type="protein sequence ID" value="GAB04598.1"/>
    <property type="molecule type" value="Genomic_DNA"/>
</dbReference>
<evidence type="ECO:0000313" key="2">
    <source>
        <dbReference type="EMBL" id="GAB04598.1"/>
    </source>
</evidence>